<organism evidence="3 4">
    <name type="scientific">Mitosporidium daphniae</name>
    <dbReference type="NCBI Taxonomy" id="1485682"/>
    <lineage>
        <taxon>Eukaryota</taxon>
        <taxon>Fungi</taxon>
        <taxon>Fungi incertae sedis</taxon>
        <taxon>Microsporidia</taxon>
        <taxon>Mitosporidium</taxon>
    </lineage>
</organism>
<dbReference type="SUPFAM" id="SSF56281">
    <property type="entry name" value="Metallo-hydrolase/oxidoreductase"/>
    <property type="match status" value="1"/>
</dbReference>
<dbReference type="HOGENOM" id="CLU_659028_0_0_1"/>
<keyword evidence="4" id="KW-1185">Reference proteome</keyword>
<evidence type="ECO:0000313" key="4">
    <source>
        <dbReference type="Proteomes" id="UP000029725"/>
    </source>
</evidence>
<comment type="subcellular location">
    <subcellularLocation>
        <location evidence="1">Nucleus</location>
    </subcellularLocation>
</comment>
<feature type="region of interest" description="Disordered" evidence="2">
    <location>
        <begin position="1"/>
        <end position="55"/>
    </location>
</feature>
<feature type="compositionally biased region" description="Acidic residues" evidence="2">
    <location>
        <begin position="1"/>
        <end position="19"/>
    </location>
</feature>
<dbReference type="Proteomes" id="UP000029725">
    <property type="component" value="Unassembled WGS sequence"/>
</dbReference>
<dbReference type="OrthoDB" id="64353at2759"/>
<dbReference type="InterPro" id="IPR027075">
    <property type="entry name" value="CPSF2"/>
</dbReference>
<comment type="caution">
    <text evidence="3">The sequence shown here is derived from an EMBL/GenBank/DDBJ whole genome shotgun (WGS) entry which is preliminary data.</text>
</comment>
<reference evidence="3 4" key="1">
    <citation type="submission" date="2014-04" db="EMBL/GenBank/DDBJ databases">
        <title>A new species of microsporidia sheds light on the evolution of extreme parasitism.</title>
        <authorList>
            <person name="Haag K.L."/>
            <person name="James T.Y."/>
            <person name="Larsson R."/>
            <person name="Schaer T.M."/>
            <person name="Refardt D."/>
            <person name="Pombert J.-F."/>
            <person name="Ebert D."/>
        </authorList>
    </citation>
    <scope>NUCLEOTIDE SEQUENCE [LARGE SCALE GENOMIC DNA]</scope>
    <source>
        <strain evidence="3 4">UGP3</strain>
        <tissue evidence="3">Spores</tissue>
    </source>
</reference>
<comment type="similarity">
    <text evidence="1">Belongs to the metallo-beta-lactamase superfamily. RNA-metabolizing metallo-beta-lactamase-like family. CPSF2/YSH1 subfamily.</text>
</comment>
<sequence length="417" mass="46556">MHSTIEAEDEEEEDEDLHEEDNQNHDDENEPQPGRSVADPSLKSGFLDKTHPSSRMASFTMSNGFIFPHKEKRRPLSAYGELLDPADWPMFSFDQQKTDTSSLEIAASTLSQKHQPSLGDQLSILGVLSSDPLNSLGAKENEDVISDPYCRLVKEFPFSTSSKIECSFKWTDYFIRSDGRALKSLLTQLMPKKLILLHGGSDETIYLSQWYKLAFSDVYIDEGDDLSTASSSPSSKEIVLALVEGKRINISELTNIFHITLSESLISSLVFHSKENVEIARIKGKMATMPSTKDDDDEGTKYILEPLPVHEIEKKDDDIVALLFSKYDPVIKPADFGSIQIINGNLSLLTLRAQIASVLPYLRCILNEATSTLMVHRGSASIAEISKNPRGELNIFGDLSPDYLHLKRLVSQTTLKL</sequence>
<dbReference type="EMBL" id="JMKJ01000432">
    <property type="protein sequence ID" value="KGG51018.1"/>
    <property type="molecule type" value="Genomic_DNA"/>
</dbReference>
<dbReference type="VEuPathDB" id="MicrosporidiaDB:DI09_48p240"/>
<dbReference type="GO" id="GO:0005847">
    <property type="term" value="C:mRNA cleavage and polyadenylation specificity factor complex"/>
    <property type="evidence" value="ECO:0007669"/>
    <property type="project" value="InterPro"/>
</dbReference>
<protein>
    <recommendedName>
        <fullName evidence="1">Cleavage and polyadenylation specificity factor subunit 2</fullName>
    </recommendedName>
    <alternativeName>
        <fullName evidence="1">Cleavage and polyadenylation specificity factor 100 kDa subunit</fullName>
    </alternativeName>
</protein>
<evidence type="ECO:0000256" key="2">
    <source>
        <dbReference type="SAM" id="MobiDB-lite"/>
    </source>
</evidence>
<dbReference type="GO" id="GO:0006398">
    <property type="term" value="P:mRNA 3'-end processing by stem-loop binding and cleavage"/>
    <property type="evidence" value="ECO:0007669"/>
    <property type="project" value="InterPro"/>
</dbReference>
<dbReference type="InterPro" id="IPR036866">
    <property type="entry name" value="RibonucZ/Hydroxyglut_hydro"/>
</dbReference>
<dbReference type="PANTHER" id="PTHR45922">
    <property type="entry name" value="CLEAVAGE AND POLYADENYLATION SPECIFICITY FACTOR SUBUNIT 2"/>
    <property type="match status" value="1"/>
</dbReference>
<name>A0A098VPR6_9MICR</name>
<dbReference type="GO" id="GO:0003723">
    <property type="term" value="F:RNA binding"/>
    <property type="evidence" value="ECO:0007669"/>
    <property type="project" value="UniProtKB-KW"/>
</dbReference>
<dbReference type="PANTHER" id="PTHR45922:SF1">
    <property type="entry name" value="CLEAVAGE AND POLYADENYLATION SPECIFICITY FACTOR SUBUNIT 2"/>
    <property type="match status" value="1"/>
</dbReference>
<keyword evidence="1" id="KW-0507">mRNA processing</keyword>
<keyword evidence="1" id="KW-0539">Nucleus</keyword>
<dbReference type="RefSeq" id="XP_013237445.1">
    <property type="nucleotide sequence ID" value="XM_013381991.1"/>
</dbReference>
<accession>A0A098VPR6</accession>
<gene>
    <name evidence="3" type="ORF">DI09_48p240</name>
</gene>
<evidence type="ECO:0000256" key="1">
    <source>
        <dbReference type="RuleBase" id="RU365006"/>
    </source>
</evidence>
<dbReference type="GeneID" id="25260111"/>
<evidence type="ECO:0000313" key="3">
    <source>
        <dbReference type="EMBL" id="KGG51018.1"/>
    </source>
</evidence>
<keyword evidence="1" id="KW-0694">RNA-binding</keyword>
<dbReference type="AlphaFoldDB" id="A0A098VPR6"/>
<proteinExistence type="inferred from homology"/>